<keyword evidence="3 6" id="KW-0328">Glycosyltransferase</keyword>
<dbReference type="EC" id="2.4.-.-" evidence="6"/>
<evidence type="ECO:0000256" key="4">
    <source>
        <dbReference type="ARBA" id="ARBA00022679"/>
    </source>
</evidence>
<evidence type="ECO:0000256" key="2">
    <source>
        <dbReference type="ARBA" id="ARBA00006739"/>
    </source>
</evidence>
<comment type="pathway">
    <text evidence="1">Cell wall biogenesis; cell wall polysaccharide biosynthesis.</text>
</comment>
<dbReference type="InterPro" id="IPR029044">
    <property type="entry name" value="Nucleotide-diphossugar_trans"/>
</dbReference>
<dbReference type="GO" id="GO:0016757">
    <property type="term" value="F:glycosyltransferase activity"/>
    <property type="evidence" value="ECO:0007669"/>
    <property type="project" value="UniProtKB-KW"/>
</dbReference>
<evidence type="ECO:0000313" key="7">
    <source>
        <dbReference type="Proteomes" id="UP001477672"/>
    </source>
</evidence>
<organism evidence="6 7">
    <name type="scientific">Ruthenibacterium intestinale</name>
    <dbReference type="NCBI Taxonomy" id="3133163"/>
    <lineage>
        <taxon>Bacteria</taxon>
        <taxon>Bacillati</taxon>
        <taxon>Bacillota</taxon>
        <taxon>Clostridia</taxon>
        <taxon>Eubacteriales</taxon>
        <taxon>Oscillospiraceae</taxon>
        <taxon>Ruthenibacterium</taxon>
    </lineage>
</organism>
<gene>
    <name evidence="6" type="ORF">WMO24_00650</name>
</gene>
<evidence type="ECO:0000256" key="3">
    <source>
        <dbReference type="ARBA" id="ARBA00022676"/>
    </source>
</evidence>
<dbReference type="SUPFAM" id="SSF53448">
    <property type="entry name" value="Nucleotide-diphospho-sugar transferases"/>
    <property type="match status" value="2"/>
</dbReference>
<protein>
    <submittedName>
        <fullName evidence="6">Glycosyltransferase</fullName>
        <ecNumber evidence="6">2.4.-.-</ecNumber>
    </submittedName>
</protein>
<dbReference type="Pfam" id="PF13641">
    <property type="entry name" value="Glyco_tranf_2_3"/>
    <property type="match status" value="1"/>
</dbReference>
<evidence type="ECO:0000259" key="5">
    <source>
        <dbReference type="Pfam" id="PF00535"/>
    </source>
</evidence>
<dbReference type="CDD" id="cd04186">
    <property type="entry name" value="GT_2_like_c"/>
    <property type="match status" value="1"/>
</dbReference>
<reference evidence="6 7" key="1">
    <citation type="submission" date="2024-03" db="EMBL/GenBank/DDBJ databases">
        <title>Human intestinal bacterial collection.</title>
        <authorList>
            <person name="Pauvert C."/>
            <person name="Hitch T.C.A."/>
            <person name="Clavel T."/>
        </authorList>
    </citation>
    <scope>NUCLEOTIDE SEQUENCE [LARGE SCALE GENOMIC DNA]</scope>
    <source>
        <strain evidence="6 7">CLA-JM-H11</strain>
    </source>
</reference>
<evidence type="ECO:0000313" key="6">
    <source>
        <dbReference type="EMBL" id="MEQ2518957.1"/>
    </source>
</evidence>
<comment type="caution">
    <text evidence="6">The sequence shown here is derived from an EMBL/GenBank/DDBJ whole genome shotgun (WGS) entry which is preliminary data.</text>
</comment>
<keyword evidence="7" id="KW-1185">Reference proteome</keyword>
<keyword evidence="4 6" id="KW-0808">Transferase</keyword>
<name>A0ABV1GBA4_9FIRM</name>
<feature type="domain" description="Glycosyltransferase 2-like" evidence="5">
    <location>
        <begin position="5"/>
        <end position="115"/>
    </location>
</feature>
<accession>A0ABV1GBA4</accession>
<dbReference type="PANTHER" id="PTHR43179:SF12">
    <property type="entry name" value="GALACTOFURANOSYLTRANSFERASE GLFT2"/>
    <property type="match status" value="1"/>
</dbReference>
<dbReference type="Proteomes" id="UP001477672">
    <property type="component" value="Unassembled WGS sequence"/>
</dbReference>
<dbReference type="CDD" id="cd00761">
    <property type="entry name" value="Glyco_tranf_GTA_type"/>
    <property type="match status" value="1"/>
</dbReference>
<sequence>MRYDIVLVSYNSERWIPGCMEALRSVDYDLAQLHVLVADNGSQDGTLPLLQAEQEKGGFGGFTVLQNGGNLGFGAACNRGANKGGAPFVFFLNVDTRVDAGVFRALDEAAQQHPEAGGFECRQIPCETGHHIDPVSLETPWASGAVFCVRRTALEQVRGFDEHIFMYCEDVDLSWRLRASGWRLFYVPRAKVTHYCYENGGPKLSEYAGSFYGNLLLRYKYGSVRDIWNGHKMYLNALMHPVHFDGVRRVFLKNYLRHFLRLWPFWFWRFQNRDAFAAKMARFDGGFSPDRGLHVLDPWPGDEKPLVSVIVRTCARPEVLRGALCSLRNQTWESLEIVVAEDGEPVSREMLEQEFSDLNIVYCNDGKRHGRAANGNRGAAMARGEYLNFLDDDDYFYPDHIELLMTELARHPQADMVLGSSMALFGTLEQAETRLQNMTFDHITLFRMCQMNCIPIQTVLFRKKLFEQYGGLEESLDAHEDWSMWLRYWPHAKRIHEQGPDIRRATSIFVQPATSDGQQARMDKYRQSNRAFFENEELRFDVTLKQMRDFYDEMIADMRCLEARGELHDYLEKQANRDR</sequence>
<comment type="similarity">
    <text evidence="2">Belongs to the glycosyltransferase 2 family.</text>
</comment>
<evidence type="ECO:0000256" key="1">
    <source>
        <dbReference type="ARBA" id="ARBA00004776"/>
    </source>
</evidence>
<dbReference type="PANTHER" id="PTHR43179">
    <property type="entry name" value="RHAMNOSYLTRANSFERASE WBBL"/>
    <property type="match status" value="1"/>
</dbReference>
<dbReference type="InterPro" id="IPR001173">
    <property type="entry name" value="Glyco_trans_2-like"/>
</dbReference>
<proteinExistence type="inferred from homology"/>
<dbReference type="RefSeq" id="WP_349214135.1">
    <property type="nucleotide sequence ID" value="NZ_JBBMFA010000023.1"/>
</dbReference>
<dbReference type="Gene3D" id="3.90.550.10">
    <property type="entry name" value="Spore Coat Polysaccharide Biosynthesis Protein SpsA, Chain A"/>
    <property type="match status" value="2"/>
</dbReference>
<dbReference type="Pfam" id="PF00535">
    <property type="entry name" value="Glycos_transf_2"/>
    <property type="match status" value="2"/>
</dbReference>
<feature type="domain" description="Glycosyltransferase 2-like" evidence="5">
    <location>
        <begin position="308"/>
        <end position="469"/>
    </location>
</feature>
<dbReference type="EMBL" id="JBBMFA010000023">
    <property type="protein sequence ID" value="MEQ2518957.1"/>
    <property type="molecule type" value="Genomic_DNA"/>
</dbReference>